<dbReference type="RefSeq" id="WP_196222782.1">
    <property type="nucleotide sequence ID" value="NZ_CP060436.1"/>
</dbReference>
<dbReference type="Proteomes" id="UP000283786">
    <property type="component" value="Chromosome"/>
</dbReference>
<gene>
    <name evidence="1" type="ORF">PSAL_000260</name>
</gene>
<keyword evidence="2" id="KW-1185">Reference proteome</keyword>
<dbReference type="KEGG" id="palw:PSAL_000260"/>
<proteinExistence type="predicted"/>
<evidence type="ECO:0000313" key="1">
    <source>
        <dbReference type="EMBL" id="QPM88824.1"/>
    </source>
</evidence>
<dbReference type="EMBL" id="CP060436">
    <property type="protein sequence ID" value="QPM88824.1"/>
    <property type="molecule type" value="Genomic_DNA"/>
</dbReference>
<evidence type="ECO:0000313" key="2">
    <source>
        <dbReference type="Proteomes" id="UP000283786"/>
    </source>
</evidence>
<dbReference type="AlphaFoldDB" id="A0A418SGY2"/>
<organism evidence="1 2">
    <name type="scientific">Pseudooceanicola algae</name>
    <dbReference type="NCBI Taxonomy" id="1537215"/>
    <lineage>
        <taxon>Bacteria</taxon>
        <taxon>Pseudomonadati</taxon>
        <taxon>Pseudomonadota</taxon>
        <taxon>Alphaproteobacteria</taxon>
        <taxon>Rhodobacterales</taxon>
        <taxon>Paracoccaceae</taxon>
        <taxon>Pseudooceanicola</taxon>
    </lineage>
</organism>
<protein>
    <submittedName>
        <fullName evidence="1">Uncharacterized protein</fullName>
    </submittedName>
</protein>
<reference evidence="1 2" key="1">
    <citation type="submission" date="2020-08" db="EMBL/GenBank/DDBJ databases">
        <title>Genome sequence of Rhodobacteraceae bacterium Lw-13e.</title>
        <authorList>
            <person name="Poehlein A."/>
            <person name="Wolter L."/>
            <person name="Daniel R."/>
            <person name="Brinkhoff T."/>
        </authorList>
    </citation>
    <scope>NUCLEOTIDE SEQUENCE [LARGE SCALE GENOMIC DNA]</scope>
    <source>
        <strain evidence="1 2">Lw-13e</strain>
    </source>
</reference>
<sequence>MKAELNLDTAARNAAAVEAVHWEPPMAPLDMPRQTLEREAQAGGFVARLFGALRLA</sequence>
<accession>A0A418SGY2</accession>
<name>A0A418SGY2_9RHOB</name>